<evidence type="ECO:0000256" key="1">
    <source>
        <dbReference type="ARBA" id="ARBA00004429"/>
    </source>
</evidence>
<dbReference type="InterPro" id="IPR052031">
    <property type="entry name" value="Membrane_Transporter-Flippase"/>
</dbReference>
<sequence length="469" mass="48917">MQHKATYTQGSIFSHITVLSTTWAIGLFAIFIVDLVDVFFIALLGQPALAAAVGFAGVGIFFGSAICIGIVISIGTLVAQSLGEGAEAAARRLATHGMLYMLVWSIQITILTVVFAEHIMQFLGAREETLAFAVTYFTIVGASLPLLGIAMAGTAILRSAGDAKLAMWSTISGGIVNAILDPILIFGVGMGLSGAAIASVISRLIVVAVAVLGLIRKHDLLGRIDTSQIWSDFKQLNKIAMPSVITNLSGPIGASYATMQMAKFGTDAVAAASVIGRISPVAFAGLYGLSGAIGPVASQNVGAGQFNRVRETLIAGAKFSVLYMVPVAIVIFALQGALISVFQLEGDAADLLRFYATFIVITNILFALQLCANPILTALHHPGLGTISNFARDLLLAIPLMTVCAAYFGAPGVLAGQAIANAIAGIATFSVALWLSHKIENGWGLDWPLLSTNCHPVRAIPSGVQHRGL</sequence>
<evidence type="ECO:0000256" key="4">
    <source>
        <dbReference type="ARBA" id="ARBA00022692"/>
    </source>
</evidence>
<dbReference type="PIRSF" id="PIRSF006603">
    <property type="entry name" value="DinF"/>
    <property type="match status" value="1"/>
</dbReference>
<evidence type="ECO:0000256" key="5">
    <source>
        <dbReference type="ARBA" id="ARBA00022989"/>
    </source>
</evidence>
<dbReference type="PANTHER" id="PTHR43549:SF2">
    <property type="entry name" value="MULTIDRUG RESISTANCE PROTEIN NORM-RELATED"/>
    <property type="match status" value="1"/>
</dbReference>
<geneLocation type="plasmid" evidence="8 9">
    <name>pROLI81</name>
</geneLocation>
<keyword evidence="2" id="KW-0813">Transport</keyword>
<dbReference type="NCBIfam" id="TIGR00797">
    <property type="entry name" value="matE"/>
    <property type="match status" value="1"/>
</dbReference>
<keyword evidence="4 7" id="KW-0812">Transmembrane</keyword>
<evidence type="ECO:0000256" key="7">
    <source>
        <dbReference type="SAM" id="Phobius"/>
    </source>
</evidence>
<evidence type="ECO:0000313" key="9">
    <source>
        <dbReference type="Proteomes" id="UP001318682"/>
    </source>
</evidence>
<evidence type="ECO:0000313" key="8">
    <source>
        <dbReference type="EMBL" id="WVX51649.1"/>
    </source>
</evidence>
<keyword evidence="9" id="KW-1185">Reference proteome</keyword>
<evidence type="ECO:0000256" key="3">
    <source>
        <dbReference type="ARBA" id="ARBA00022475"/>
    </source>
</evidence>
<name>A0ABZ2BZX2_9RHOB</name>
<dbReference type="PANTHER" id="PTHR43549">
    <property type="entry name" value="MULTIDRUG RESISTANCE PROTEIN YPNP-RELATED"/>
    <property type="match status" value="1"/>
</dbReference>
<reference evidence="8 9" key="1">
    <citation type="submission" date="2024-01" db="EMBL/GenBank/DDBJ databases">
        <title>Roseobacter fucihabitans sp. nov., isolated from the brown alga Fucus spiralis.</title>
        <authorList>
            <person name="Hahnke S."/>
            <person name="Berger M."/>
            <person name="Schlingloff A."/>
            <person name="Athale I."/>
            <person name="Neumann-Schaal M."/>
            <person name="Adenaya A."/>
            <person name="Poehlein A."/>
            <person name="Daniel R."/>
            <person name="Pertersen J."/>
            <person name="Brinkhoff T."/>
        </authorList>
    </citation>
    <scope>NUCLEOTIDE SEQUENCE [LARGE SCALE GENOMIC DNA]</scope>
    <source>
        <strain evidence="8 9">B14</strain>
        <plasmid evidence="8 9">pROLI81</plasmid>
    </source>
</reference>
<proteinExistence type="predicted"/>
<evidence type="ECO:0000256" key="2">
    <source>
        <dbReference type="ARBA" id="ARBA00022448"/>
    </source>
</evidence>
<dbReference type="EMBL" id="CP143426">
    <property type="protein sequence ID" value="WVX51649.1"/>
    <property type="molecule type" value="Genomic_DNA"/>
</dbReference>
<keyword evidence="5 7" id="KW-1133">Transmembrane helix</keyword>
<feature type="transmembrane region" description="Helical" evidence="7">
    <location>
        <begin position="99"/>
        <end position="124"/>
    </location>
</feature>
<dbReference type="InterPro" id="IPR048279">
    <property type="entry name" value="MdtK-like"/>
</dbReference>
<protein>
    <recommendedName>
        <fullName evidence="10">Multidrug resistance protein NorM</fullName>
    </recommendedName>
</protein>
<feature type="transmembrane region" description="Helical" evidence="7">
    <location>
        <begin position="390"/>
        <end position="408"/>
    </location>
</feature>
<dbReference type="InterPro" id="IPR002528">
    <property type="entry name" value="MATE_fam"/>
</dbReference>
<dbReference type="RefSeq" id="WP_187432335.1">
    <property type="nucleotide sequence ID" value="NZ_CP143426.1"/>
</dbReference>
<evidence type="ECO:0008006" key="10">
    <source>
        <dbReference type="Google" id="ProtNLM"/>
    </source>
</evidence>
<accession>A0ABZ2BZX2</accession>
<keyword evidence="3" id="KW-1003">Cell membrane</keyword>
<keyword evidence="6 7" id="KW-0472">Membrane</keyword>
<organism evidence="8 9">
    <name type="scientific">Roseobacter fucihabitans</name>
    <dbReference type="NCBI Taxonomy" id="1537242"/>
    <lineage>
        <taxon>Bacteria</taxon>
        <taxon>Pseudomonadati</taxon>
        <taxon>Pseudomonadota</taxon>
        <taxon>Alphaproteobacteria</taxon>
        <taxon>Rhodobacterales</taxon>
        <taxon>Roseobacteraceae</taxon>
        <taxon>Roseobacter</taxon>
    </lineage>
</organism>
<keyword evidence="8" id="KW-0614">Plasmid</keyword>
<comment type="subcellular location">
    <subcellularLocation>
        <location evidence="1">Cell inner membrane</location>
        <topology evidence="1">Multi-pass membrane protein</topology>
    </subcellularLocation>
</comment>
<feature type="transmembrane region" description="Helical" evidence="7">
    <location>
        <begin position="49"/>
        <end position="78"/>
    </location>
</feature>
<feature type="transmembrane region" description="Helical" evidence="7">
    <location>
        <begin position="194"/>
        <end position="215"/>
    </location>
</feature>
<dbReference type="Proteomes" id="UP001318682">
    <property type="component" value="Plasmid pROLI81"/>
</dbReference>
<feature type="transmembrane region" description="Helical" evidence="7">
    <location>
        <begin position="12"/>
        <end position="43"/>
    </location>
</feature>
<feature type="transmembrane region" description="Helical" evidence="7">
    <location>
        <begin position="165"/>
        <end position="188"/>
    </location>
</feature>
<feature type="transmembrane region" description="Helical" evidence="7">
    <location>
        <begin position="320"/>
        <end position="342"/>
    </location>
</feature>
<dbReference type="Pfam" id="PF01554">
    <property type="entry name" value="MatE"/>
    <property type="match status" value="2"/>
</dbReference>
<evidence type="ECO:0000256" key="6">
    <source>
        <dbReference type="ARBA" id="ARBA00023136"/>
    </source>
</evidence>
<gene>
    <name evidence="8" type="ORF">ROLI_047510</name>
</gene>
<feature type="transmembrane region" description="Helical" evidence="7">
    <location>
        <begin position="130"/>
        <end position="153"/>
    </location>
</feature>
<feature type="transmembrane region" description="Helical" evidence="7">
    <location>
        <begin position="354"/>
        <end position="378"/>
    </location>
</feature>
<feature type="transmembrane region" description="Helical" evidence="7">
    <location>
        <begin position="414"/>
        <end position="435"/>
    </location>
</feature>